<dbReference type="GO" id="GO:0000045">
    <property type="term" value="P:autophagosome assembly"/>
    <property type="evidence" value="ECO:0007669"/>
    <property type="project" value="TreeGrafter"/>
</dbReference>
<feature type="domain" description="STING ligand-binding" evidence="1">
    <location>
        <begin position="7"/>
        <end position="132"/>
    </location>
</feature>
<dbReference type="GO" id="GO:0045087">
    <property type="term" value="P:innate immune response"/>
    <property type="evidence" value="ECO:0007669"/>
    <property type="project" value="TreeGrafter"/>
</dbReference>
<proteinExistence type="predicted"/>
<dbReference type="AlphaFoldDB" id="A0A4Y2D8A4"/>
<protein>
    <recommendedName>
        <fullName evidence="1">STING ligand-binding domain-containing protein</fullName>
    </recommendedName>
</protein>
<keyword evidence="3" id="KW-1185">Reference proteome</keyword>
<dbReference type="GO" id="GO:0035438">
    <property type="term" value="F:cyclic-di-GMP binding"/>
    <property type="evidence" value="ECO:0007669"/>
    <property type="project" value="TreeGrafter"/>
</dbReference>
<dbReference type="EMBL" id="BGPR01000304">
    <property type="protein sequence ID" value="GBM11805.1"/>
    <property type="molecule type" value="Genomic_DNA"/>
</dbReference>
<dbReference type="GO" id="GO:0016239">
    <property type="term" value="P:positive regulation of macroautophagy"/>
    <property type="evidence" value="ECO:0007669"/>
    <property type="project" value="TreeGrafter"/>
</dbReference>
<dbReference type="OrthoDB" id="6053839at2759"/>
<comment type="caution">
    <text evidence="2">The sequence shown here is derived from an EMBL/GenBank/DDBJ whole genome shotgun (WGS) entry which is preliminary data.</text>
</comment>
<dbReference type="InterPro" id="IPR038623">
    <property type="entry name" value="STING_C_sf"/>
</dbReference>
<dbReference type="GO" id="GO:0032481">
    <property type="term" value="P:positive regulation of type I interferon production"/>
    <property type="evidence" value="ECO:0007669"/>
    <property type="project" value="InterPro"/>
</dbReference>
<dbReference type="GO" id="GO:0005789">
    <property type="term" value="C:endoplasmic reticulum membrane"/>
    <property type="evidence" value="ECO:0007669"/>
    <property type="project" value="TreeGrafter"/>
</dbReference>
<dbReference type="InterPro" id="IPR029158">
    <property type="entry name" value="STING"/>
</dbReference>
<dbReference type="Proteomes" id="UP000499080">
    <property type="component" value="Unassembled WGS sequence"/>
</dbReference>
<dbReference type="GO" id="GO:0061507">
    <property type="term" value="F:2',3'-cyclic GMP-AMP binding"/>
    <property type="evidence" value="ECO:0007669"/>
    <property type="project" value="TreeGrafter"/>
</dbReference>
<name>A0A4Y2D8A4_ARAVE</name>
<dbReference type="Gene3D" id="3.40.50.12100">
    <property type="entry name" value="Stimulator of interferon genes protein"/>
    <property type="match status" value="1"/>
</dbReference>
<evidence type="ECO:0000259" key="1">
    <source>
        <dbReference type="Pfam" id="PF15009"/>
    </source>
</evidence>
<dbReference type="GO" id="GO:0005776">
    <property type="term" value="C:autophagosome"/>
    <property type="evidence" value="ECO:0007669"/>
    <property type="project" value="TreeGrafter"/>
</dbReference>
<reference evidence="2 3" key="1">
    <citation type="journal article" date="2019" name="Sci. Rep.">
        <title>Orb-weaving spider Araneus ventricosus genome elucidates the spidroin gene catalogue.</title>
        <authorList>
            <person name="Kono N."/>
            <person name="Nakamura H."/>
            <person name="Ohtoshi R."/>
            <person name="Moran D.A.P."/>
            <person name="Shinohara A."/>
            <person name="Yoshida Y."/>
            <person name="Fujiwara M."/>
            <person name="Mori M."/>
            <person name="Tomita M."/>
            <person name="Arakawa K."/>
        </authorList>
    </citation>
    <scope>NUCLEOTIDE SEQUENCE [LARGE SCALE GENOMIC DNA]</scope>
</reference>
<accession>A0A4Y2D8A4</accession>
<organism evidence="2 3">
    <name type="scientific">Araneus ventricosus</name>
    <name type="common">Orbweaver spider</name>
    <name type="synonym">Epeira ventricosa</name>
    <dbReference type="NCBI Taxonomy" id="182803"/>
    <lineage>
        <taxon>Eukaryota</taxon>
        <taxon>Metazoa</taxon>
        <taxon>Ecdysozoa</taxon>
        <taxon>Arthropoda</taxon>
        <taxon>Chelicerata</taxon>
        <taxon>Arachnida</taxon>
        <taxon>Araneae</taxon>
        <taxon>Araneomorphae</taxon>
        <taxon>Entelegynae</taxon>
        <taxon>Araneoidea</taxon>
        <taxon>Araneidae</taxon>
        <taxon>Araneus</taxon>
    </lineage>
</organism>
<evidence type="ECO:0000313" key="2">
    <source>
        <dbReference type="EMBL" id="GBM11805.1"/>
    </source>
</evidence>
<evidence type="ECO:0000313" key="3">
    <source>
        <dbReference type="Proteomes" id="UP000499080"/>
    </source>
</evidence>
<dbReference type="PANTHER" id="PTHR34339">
    <property type="entry name" value="STIMULATOR OF INTERFERON GENES PROTEIN"/>
    <property type="match status" value="1"/>
</dbReference>
<dbReference type="GO" id="GO:0061709">
    <property type="term" value="P:reticulophagy"/>
    <property type="evidence" value="ECO:0007669"/>
    <property type="project" value="TreeGrafter"/>
</dbReference>
<dbReference type="InterPro" id="IPR055432">
    <property type="entry name" value="STING_LBD"/>
</dbReference>
<dbReference type="Pfam" id="PF15009">
    <property type="entry name" value="STING_LBD"/>
    <property type="match status" value="1"/>
</dbReference>
<dbReference type="PANTHER" id="PTHR34339:SF1">
    <property type="entry name" value="STIMULATOR OF INTERFERON GENES PROTEIN"/>
    <property type="match status" value="1"/>
</dbReference>
<sequence>MEGVRLPHKLYVLCPKSCKVEKYIDRTDYIQCAKDLPPYEIDHGGIAGRKYNVSVYWIKYNGEFFRCALEYAQPLKTLVAFKEKGRISLPEMDIERESFIKNLTLMLKDNKNSFEVCELVEYDDKTEKLHEILSGLTSVQEFKCQIKE</sequence>
<gene>
    <name evidence="2" type="ORF">AVEN_22930_1</name>
</gene>
<dbReference type="GO" id="GO:0002218">
    <property type="term" value="P:activation of innate immune response"/>
    <property type="evidence" value="ECO:0007669"/>
    <property type="project" value="InterPro"/>
</dbReference>